<evidence type="ECO:0000313" key="3">
    <source>
        <dbReference type="EMBL" id="ONH22597.1"/>
    </source>
</evidence>
<dbReference type="SUPFAM" id="SSF52402">
    <property type="entry name" value="Adenine nucleotide alpha hydrolases-like"/>
    <property type="match status" value="2"/>
</dbReference>
<accession>A0A1V2I0X0</accession>
<gene>
    <name evidence="3" type="ORF">BL253_35220</name>
</gene>
<dbReference type="PRINTS" id="PR01438">
    <property type="entry name" value="UNVRSLSTRESS"/>
</dbReference>
<dbReference type="RefSeq" id="WP_076822286.1">
    <property type="nucleotide sequence ID" value="NZ_MOMC01000103.1"/>
</dbReference>
<evidence type="ECO:0000259" key="2">
    <source>
        <dbReference type="Pfam" id="PF00582"/>
    </source>
</evidence>
<sequence>MSGSVRILVGVDGSAGSEAALRWALREAARWSAATDGTGRGAAPMVTALLAWTADGLPHGVLRAATQANPDGLVRAATEMLERSIGRVGEPSGPVTLQRAVVREDPVTALTAAAANADMVVVGERGHGPLHRLTPGSISQGIVHHAPVPVVVVRPATDGETPETDDRRPVVVGVDGSDLSLAALRWAAHAAAVRGVPLRVVHAWGGYDPMYSEVLVGAQGLLVRQAEDVLDQAVKLGLDAAPRLIVESVVSPDSAMRALLREGREAQLLVVGSRGHGGFTRLLLGSVSHQCVLHADCDVAVVRSGELPVRAEEPAVTLA</sequence>
<dbReference type="InterPro" id="IPR014729">
    <property type="entry name" value="Rossmann-like_a/b/a_fold"/>
</dbReference>
<dbReference type="PANTHER" id="PTHR46553">
    <property type="entry name" value="ADENINE NUCLEOTIDE ALPHA HYDROLASES-LIKE SUPERFAMILY PROTEIN"/>
    <property type="match status" value="1"/>
</dbReference>
<reference evidence="4" key="1">
    <citation type="submission" date="2016-10" db="EMBL/GenBank/DDBJ databases">
        <title>Frankia sp. NRRL B-16386 Genome sequencing.</title>
        <authorList>
            <person name="Ghodhbane-Gtari F."/>
            <person name="Swanson E."/>
            <person name="Gueddou A."/>
            <person name="Hezbri K."/>
            <person name="Ktari K."/>
            <person name="Nouioui I."/>
            <person name="Morris K."/>
            <person name="Simpson S."/>
            <person name="Abebe-Akele F."/>
            <person name="Thomas K."/>
            <person name="Gtari M."/>
            <person name="Tisa L.S."/>
        </authorList>
    </citation>
    <scope>NUCLEOTIDE SEQUENCE [LARGE SCALE GENOMIC DNA]</scope>
    <source>
        <strain evidence="4">NRRL B-16386</strain>
    </source>
</reference>
<dbReference type="OrthoDB" id="3207805at2"/>
<organism evidence="3 4">
    <name type="scientific">Pseudofrankia asymbiotica</name>
    <dbReference type="NCBI Taxonomy" id="1834516"/>
    <lineage>
        <taxon>Bacteria</taxon>
        <taxon>Bacillati</taxon>
        <taxon>Actinomycetota</taxon>
        <taxon>Actinomycetes</taxon>
        <taxon>Frankiales</taxon>
        <taxon>Frankiaceae</taxon>
        <taxon>Pseudofrankia</taxon>
    </lineage>
</organism>
<dbReference type="Pfam" id="PF00582">
    <property type="entry name" value="Usp"/>
    <property type="match status" value="3"/>
</dbReference>
<dbReference type="STRING" id="1834516.BL253_35220"/>
<keyword evidence="4" id="KW-1185">Reference proteome</keyword>
<feature type="domain" description="UspA" evidence="2">
    <location>
        <begin position="6"/>
        <end position="33"/>
    </location>
</feature>
<dbReference type="Gene3D" id="3.40.50.620">
    <property type="entry name" value="HUPs"/>
    <property type="match status" value="2"/>
</dbReference>
<comment type="caution">
    <text evidence="3">The sequence shown here is derived from an EMBL/GenBank/DDBJ whole genome shotgun (WGS) entry which is preliminary data.</text>
</comment>
<name>A0A1V2I0X0_9ACTN</name>
<comment type="similarity">
    <text evidence="1">Belongs to the universal stress protein A family.</text>
</comment>
<dbReference type="Proteomes" id="UP000188929">
    <property type="component" value="Unassembled WGS sequence"/>
</dbReference>
<evidence type="ECO:0000313" key="4">
    <source>
        <dbReference type="Proteomes" id="UP000188929"/>
    </source>
</evidence>
<feature type="domain" description="UspA" evidence="2">
    <location>
        <begin position="88"/>
        <end position="154"/>
    </location>
</feature>
<proteinExistence type="inferred from homology"/>
<dbReference type="EMBL" id="MOMC01000103">
    <property type="protein sequence ID" value="ONH22597.1"/>
    <property type="molecule type" value="Genomic_DNA"/>
</dbReference>
<evidence type="ECO:0000256" key="1">
    <source>
        <dbReference type="ARBA" id="ARBA00008791"/>
    </source>
</evidence>
<protein>
    <submittedName>
        <fullName evidence="3">Universal stress protein UspA</fullName>
    </submittedName>
</protein>
<feature type="domain" description="UspA" evidence="2">
    <location>
        <begin position="168"/>
        <end position="303"/>
    </location>
</feature>
<dbReference type="InterPro" id="IPR006016">
    <property type="entry name" value="UspA"/>
</dbReference>
<dbReference type="InterPro" id="IPR006015">
    <property type="entry name" value="Universal_stress_UspA"/>
</dbReference>
<dbReference type="AlphaFoldDB" id="A0A1V2I0X0"/>
<dbReference type="PANTHER" id="PTHR46553:SF3">
    <property type="entry name" value="ADENINE NUCLEOTIDE ALPHA HYDROLASES-LIKE SUPERFAMILY PROTEIN"/>
    <property type="match status" value="1"/>
</dbReference>